<reference evidence="2" key="1">
    <citation type="journal article" date="2014" name="Nat. Commun.">
        <title>The rainbow trout genome provides novel insights into evolution after whole-genome duplication in vertebrates.</title>
        <authorList>
            <person name="Berthelot C."/>
            <person name="Brunet F."/>
            <person name="Chalopin D."/>
            <person name="Juanchich A."/>
            <person name="Bernard M."/>
            <person name="Noel B."/>
            <person name="Bento P."/>
            <person name="Da Silva C."/>
            <person name="Labadie K."/>
            <person name="Alberti A."/>
            <person name="Aury J.M."/>
            <person name="Louis A."/>
            <person name="Dehais P."/>
            <person name="Bardou P."/>
            <person name="Montfort J."/>
            <person name="Klopp C."/>
            <person name="Cabau C."/>
            <person name="Gaspin C."/>
            <person name="Thorgaard G.H."/>
            <person name="Boussaha M."/>
            <person name="Quillet E."/>
            <person name="Guyomard R."/>
            <person name="Galiana D."/>
            <person name="Bobe J."/>
            <person name="Volff J.N."/>
            <person name="Genet C."/>
            <person name="Wincker P."/>
            <person name="Jaillon O."/>
            <person name="Roest Crollius H."/>
            <person name="Guiguen Y."/>
        </authorList>
    </citation>
    <scope>NUCLEOTIDE SEQUENCE [LARGE SCALE GENOMIC DNA]</scope>
</reference>
<dbReference type="GO" id="GO:0098793">
    <property type="term" value="C:presynapse"/>
    <property type="evidence" value="ECO:0007669"/>
    <property type="project" value="GOC"/>
</dbReference>
<accession>A0A060ZUU6</accession>
<evidence type="ECO:0000313" key="3">
    <source>
        <dbReference type="Proteomes" id="UP000193380"/>
    </source>
</evidence>
<feature type="non-terminal residue" evidence="2">
    <location>
        <position position="1"/>
    </location>
</feature>
<dbReference type="InterPro" id="IPR000375">
    <property type="entry name" value="Dynamin_stalk"/>
</dbReference>
<dbReference type="GO" id="GO:0016185">
    <property type="term" value="P:synaptic vesicle budding from presynaptic endocytic zone membrane"/>
    <property type="evidence" value="ECO:0007669"/>
    <property type="project" value="TreeGrafter"/>
</dbReference>
<dbReference type="EMBL" id="FR968979">
    <property type="protein sequence ID" value="CDR07218.1"/>
    <property type="molecule type" value="Genomic_DNA"/>
</dbReference>
<dbReference type="GO" id="GO:0008017">
    <property type="term" value="F:microtubule binding"/>
    <property type="evidence" value="ECO:0007669"/>
    <property type="project" value="TreeGrafter"/>
</dbReference>
<dbReference type="PANTHER" id="PTHR11566">
    <property type="entry name" value="DYNAMIN"/>
    <property type="match status" value="1"/>
</dbReference>
<evidence type="ECO:0000313" key="2">
    <source>
        <dbReference type="EMBL" id="CDR07218.1"/>
    </source>
</evidence>
<reference evidence="2" key="2">
    <citation type="submission" date="2014-03" db="EMBL/GenBank/DDBJ databases">
        <authorList>
            <person name="Genoscope - CEA"/>
        </authorList>
    </citation>
    <scope>NUCLEOTIDE SEQUENCE</scope>
</reference>
<dbReference type="GO" id="GO:0005886">
    <property type="term" value="C:plasma membrane"/>
    <property type="evidence" value="ECO:0007669"/>
    <property type="project" value="TreeGrafter"/>
</dbReference>
<dbReference type="Gene3D" id="1.20.120.1240">
    <property type="entry name" value="Dynamin, middle domain"/>
    <property type="match status" value="1"/>
</dbReference>
<protein>
    <recommendedName>
        <fullName evidence="1">Dynamin stalk domain-containing protein</fullName>
    </recommendedName>
</protein>
<proteinExistence type="predicted"/>
<dbReference type="Proteomes" id="UP000193380">
    <property type="component" value="Unassembled WGS sequence"/>
</dbReference>
<dbReference type="Pfam" id="PF01031">
    <property type="entry name" value="Dynamin_M"/>
    <property type="match status" value="1"/>
</dbReference>
<dbReference type="STRING" id="8022.A0A060ZUU6"/>
<dbReference type="InterPro" id="IPR022812">
    <property type="entry name" value="Dynamin"/>
</dbReference>
<gene>
    <name evidence="2" type="ORF">GSONMT00033125001</name>
</gene>
<dbReference type="GO" id="GO:0005874">
    <property type="term" value="C:microtubule"/>
    <property type="evidence" value="ECO:0007669"/>
    <property type="project" value="TreeGrafter"/>
</dbReference>
<organism evidence="2 3">
    <name type="scientific">Oncorhynchus mykiss</name>
    <name type="common">Rainbow trout</name>
    <name type="synonym">Salmo gairdneri</name>
    <dbReference type="NCBI Taxonomy" id="8022"/>
    <lineage>
        <taxon>Eukaryota</taxon>
        <taxon>Metazoa</taxon>
        <taxon>Chordata</taxon>
        <taxon>Craniata</taxon>
        <taxon>Vertebrata</taxon>
        <taxon>Euteleostomi</taxon>
        <taxon>Actinopterygii</taxon>
        <taxon>Neopterygii</taxon>
        <taxon>Teleostei</taxon>
        <taxon>Protacanthopterygii</taxon>
        <taxon>Salmoniformes</taxon>
        <taxon>Salmonidae</taxon>
        <taxon>Salmoninae</taxon>
        <taxon>Oncorhynchus</taxon>
    </lineage>
</organism>
<name>A0A060ZUU6_ONCMY</name>
<dbReference type="GO" id="GO:0031623">
    <property type="term" value="P:receptor internalization"/>
    <property type="evidence" value="ECO:0007669"/>
    <property type="project" value="TreeGrafter"/>
</dbReference>
<dbReference type="AlphaFoldDB" id="A0A060ZUU6"/>
<dbReference type="PaxDb" id="8022-A0A060ZUU6"/>
<dbReference type="GO" id="GO:0003924">
    <property type="term" value="F:GTPase activity"/>
    <property type="evidence" value="ECO:0007669"/>
    <property type="project" value="TreeGrafter"/>
</dbReference>
<sequence>QLTNHIRDTLPGLRSKLQSQVLSLEKEVEEYKNFRPDDPTRKTKALLQMVQQFGVDFEKRIEGSGDQVDTAELSGGAKINRIFHERFPFELVKIVFDEKELRREISHAIKNVHGVRQVEERRGRPVSSHITTTVFSSFLFTVNPLCFLLSCKTDPQHA</sequence>
<feature type="domain" description="Dynamin stalk" evidence="1">
    <location>
        <begin position="1"/>
        <end position="116"/>
    </location>
</feature>
<dbReference type="PANTHER" id="PTHR11566:SF23">
    <property type="entry name" value="DYNAMIN-2"/>
    <property type="match status" value="1"/>
</dbReference>
<dbReference type="GO" id="GO:0005737">
    <property type="term" value="C:cytoplasm"/>
    <property type="evidence" value="ECO:0007669"/>
    <property type="project" value="TreeGrafter"/>
</dbReference>
<evidence type="ECO:0000259" key="1">
    <source>
        <dbReference type="Pfam" id="PF01031"/>
    </source>
</evidence>